<comment type="caution">
    <text evidence="7">The sequence shown here is derived from an EMBL/GenBank/DDBJ whole genome shotgun (WGS) entry which is preliminary data.</text>
</comment>
<name>A0ABV3SRH4_9HYPH</name>
<reference evidence="7 8" key="1">
    <citation type="submission" date="2024-05" db="EMBL/GenBank/DDBJ databases">
        <authorList>
            <person name="Jiang F."/>
        </authorList>
    </citation>
    <scope>NUCLEOTIDE SEQUENCE [LARGE SCALE GENOMIC DNA]</scope>
    <source>
        <strain evidence="7 8">LZ166</strain>
    </source>
</reference>
<comment type="subcellular location">
    <subcellularLocation>
        <location evidence="1">Membrane</location>
        <topology evidence="1">Multi-pass membrane protein</topology>
    </subcellularLocation>
</comment>
<dbReference type="InterPro" id="IPR007016">
    <property type="entry name" value="O-antigen_ligase-rel_domated"/>
</dbReference>
<keyword evidence="8" id="KW-1185">Reference proteome</keyword>
<feature type="domain" description="O-antigen ligase-related" evidence="6">
    <location>
        <begin position="205"/>
        <end position="344"/>
    </location>
</feature>
<proteinExistence type="predicted"/>
<accession>A0ABV3SRH4</accession>
<dbReference type="EMBL" id="JBDPGJ010000005">
    <property type="protein sequence ID" value="MEX0408511.1"/>
    <property type="molecule type" value="Genomic_DNA"/>
</dbReference>
<evidence type="ECO:0000256" key="3">
    <source>
        <dbReference type="ARBA" id="ARBA00022989"/>
    </source>
</evidence>
<dbReference type="PANTHER" id="PTHR37422:SF21">
    <property type="entry name" value="EXOQ-LIKE PROTEIN"/>
    <property type="match status" value="1"/>
</dbReference>
<feature type="transmembrane region" description="Helical" evidence="5">
    <location>
        <begin position="198"/>
        <end position="214"/>
    </location>
</feature>
<organism evidence="7 8">
    <name type="scientific">Aquibium pacificus</name>
    <dbReference type="NCBI Taxonomy" id="3153579"/>
    <lineage>
        <taxon>Bacteria</taxon>
        <taxon>Pseudomonadati</taxon>
        <taxon>Pseudomonadota</taxon>
        <taxon>Alphaproteobacteria</taxon>
        <taxon>Hyphomicrobiales</taxon>
        <taxon>Phyllobacteriaceae</taxon>
        <taxon>Aquibium</taxon>
    </lineage>
</organism>
<dbReference type="PANTHER" id="PTHR37422">
    <property type="entry name" value="TEICHURONIC ACID BIOSYNTHESIS PROTEIN TUAE"/>
    <property type="match status" value="1"/>
</dbReference>
<sequence>MTALTGDFRSYGPPVTRAAVNAKLVSLLTAGAISIGVFLSGFVIREPAPYELYMVALMAIWGLFGLRISRSLTPLVVLLVTFNIGGMIAITQMEVLKEAPLYIAVSLFLAFTAVFYAAVLEARPDLYRLMFMAWLAAAVSTSAFGILGYFHAFPGAEMFTKYERAAGVFEDPNVFGPFITLPGIWLLHRVLTGPVGRMPLYGIPLLIIAFGLFLSFSRGAWGLFAFSALMTALALFVQHRSGLFRLRILLMGGAALVLLVVALIVALQIPAIADLFSARAQLVQEYDSARLGRFARHAIGFMLATEKPLGIGPLVFGLTFGEDTHNIWLKALMDYGWLGFAAWFIMIMWTLGAGFRILFRDRPWQPYFLCAYVVFLGHVLLGTVIDTDHWRHFYLLLGMVWGGLALEARHQHEATRIGPVRHRRDAMAIG</sequence>
<evidence type="ECO:0000256" key="5">
    <source>
        <dbReference type="SAM" id="Phobius"/>
    </source>
</evidence>
<evidence type="ECO:0000256" key="1">
    <source>
        <dbReference type="ARBA" id="ARBA00004141"/>
    </source>
</evidence>
<evidence type="ECO:0000256" key="4">
    <source>
        <dbReference type="ARBA" id="ARBA00023136"/>
    </source>
</evidence>
<evidence type="ECO:0000259" key="6">
    <source>
        <dbReference type="Pfam" id="PF04932"/>
    </source>
</evidence>
<feature type="transmembrane region" description="Helical" evidence="5">
    <location>
        <begin position="75"/>
        <end position="93"/>
    </location>
</feature>
<protein>
    <submittedName>
        <fullName evidence="7">O-antigen ligase family protein</fullName>
    </submittedName>
</protein>
<evidence type="ECO:0000256" key="2">
    <source>
        <dbReference type="ARBA" id="ARBA00022692"/>
    </source>
</evidence>
<evidence type="ECO:0000313" key="8">
    <source>
        <dbReference type="Proteomes" id="UP001556692"/>
    </source>
</evidence>
<keyword evidence="4 5" id="KW-0472">Membrane</keyword>
<keyword evidence="3 5" id="KW-1133">Transmembrane helix</keyword>
<evidence type="ECO:0000313" key="7">
    <source>
        <dbReference type="EMBL" id="MEX0408511.1"/>
    </source>
</evidence>
<dbReference type="Proteomes" id="UP001556692">
    <property type="component" value="Unassembled WGS sequence"/>
</dbReference>
<dbReference type="GO" id="GO:0016874">
    <property type="term" value="F:ligase activity"/>
    <property type="evidence" value="ECO:0007669"/>
    <property type="project" value="UniProtKB-KW"/>
</dbReference>
<keyword evidence="2 5" id="KW-0812">Transmembrane</keyword>
<feature type="transmembrane region" description="Helical" evidence="5">
    <location>
        <begin position="99"/>
        <end position="119"/>
    </location>
</feature>
<gene>
    <name evidence="7" type="ORF">ABGN05_22890</name>
</gene>
<keyword evidence="7" id="KW-0436">Ligase</keyword>
<dbReference type="InterPro" id="IPR051533">
    <property type="entry name" value="WaaL-like"/>
</dbReference>
<feature type="transmembrane region" description="Helical" evidence="5">
    <location>
        <begin position="174"/>
        <end position="191"/>
    </location>
</feature>
<feature type="transmembrane region" description="Helical" evidence="5">
    <location>
        <begin position="366"/>
        <end position="385"/>
    </location>
</feature>
<feature type="transmembrane region" description="Helical" evidence="5">
    <location>
        <begin position="249"/>
        <end position="273"/>
    </location>
</feature>
<feature type="transmembrane region" description="Helical" evidence="5">
    <location>
        <begin position="131"/>
        <end position="154"/>
    </location>
</feature>
<dbReference type="RefSeq" id="WP_367956374.1">
    <property type="nucleotide sequence ID" value="NZ_JBDPGJ010000005.1"/>
</dbReference>
<dbReference type="Pfam" id="PF04932">
    <property type="entry name" value="Wzy_C"/>
    <property type="match status" value="1"/>
</dbReference>
<feature type="transmembrane region" description="Helical" evidence="5">
    <location>
        <begin position="391"/>
        <end position="408"/>
    </location>
</feature>
<feature type="transmembrane region" description="Helical" evidence="5">
    <location>
        <begin position="50"/>
        <end position="68"/>
    </location>
</feature>
<feature type="transmembrane region" description="Helical" evidence="5">
    <location>
        <begin position="220"/>
        <end position="237"/>
    </location>
</feature>
<feature type="transmembrane region" description="Helical" evidence="5">
    <location>
        <begin position="335"/>
        <end position="359"/>
    </location>
</feature>
<feature type="transmembrane region" description="Helical" evidence="5">
    <location>
        <begin position="24"/>
        <end position="44"/>
    </location>
</feature>